<protein>
    <submittedName>
        <fullName evidence="2">Uncharacterized protein</fullName>
    </submittedName>
</protein>
<sequence length="192" mass="21749">MLGLAFGVTRAEAPAWVQALGSIAAIGVAIFIADKQRKDLRQQRIDEIRIHQDRVLKGLRSEMTLAFEGVKNIAADIASQYASNKLTVYNEHHNVYVFDAVHEVVLSIPNDEIRVQIIRFYSGVRSFARELEIHSQRVKNTEDTGTIRDSLREDQEWLLTCAKDLADIKQSFDDAMEKYVFLEDDHAASANT</sequence>
<dbReference type="AlphaFoldDB" id="A0A8J3AKR4"/>
<evidence type="ECO:0000313" key="2">
    <source>
        <dbReference type="EMBL" id="GGI16392.1"/>
    </source>
</evidence>
<keyword evidence="1" id="KW-0472">Membrane</keyword>
<organism evidence="2 3">
    <name type="scientific">Oxalicibacterium faecigallinarum</name>
    <dbReference type="NCBI Taxonomy" id="573741"/>
    <lineage>
        <taxon>Bacteria</taxon>
        <taxon>Pseudomonadati</taxon>
        <taxon>Pseudomonadota</taxon>
        <taxon>Betaproteobacteria</taxon>
        <taxon>Burkholderiales</taxon>
        <taxon>Oxalobacteraceae</taxon>
        <taxon>Oxalicibacterium</taxon>
    </lineage>
</organism>
<accession>A0A8J3AKR4</accession>
<dbReference type="Proteomes" id="UP000642180">
    <property type="component" value="Unassembled WGS sequence"/>
</dbReference>
<feature type="transmembrane region" description="Helical" evidence="1">
    <location>
        <begin position="15"/>
        <end position="33"/>
    </location>
</feature>
<dbReference type="EMBL" id="BMDI01000001">
    <property type="protein sequence ID" value="GGI16392.1"/>
    <property type="molecule type" value="Genomic_DNA"/>
</dbReference>
<keyword evidence="1" id="KW-0812">Transmembrane</keyword>
<comment type="caution">
    <text evidence="2">The sequence shown here is derived from an EMBL/GenBank/DDBJ whole genome shotgun (WGS) entry which is preliminary data.</text>
</comment>
<keyword evidence="1" id="KW-1133">Transmembrane helix</keyword>
<keyword evidence="3" id="KW-1185">Reference proteome</keyword>
<reference evidence="3" key="1">
    <citation type="journal article" date="2019" name="Int. J. Syst. Evol. Microbiol.">
        <title>The Global Catalogue of Microorganisms (GCM) 10K type strain sequencing project: providing services to taxonomists for standard genome sequencing and annotation.</title>
        <authorList>
            <consortium name="The Broad Institute Genomics Platform"/>
            <consortium name="The Broad Institute Genome Sequencing Center for Infectious Disease"/>
            <person name="Wu L."/>
            <person name="Ma J."/>
        </authorList>
    </citation>
    <scope>NUCLEOTIDE SEQUENCE [LARGE SCALE GENOMIC DNA]</scope>
    <source>
        <strain evidence="3">CCM 2767</strain>
    </source>
</reference>
<evidence type="ECO:0000313" key="3">
    <source>
        <dbReference type="Proteomes" id="UP000642180"/>
    </source>
</evidence>
<proteinExistence type="predicted"/>
<name>A0A8J3AKR4_9BURK</name>
<evidence type="ECO:0000256" key="1">
    <source>
        <dbReference type="SAM" id="Phobius"/>
    </source>
</evidence>
<gene>
    <name evidence="2" type="ORF">GCM10008066_03730</name>
</gene>